<evidence type="ECO:0000313" key="2">
    <source>
        <dbReference type="EMBL" id="AOM79969.1"/>
    </source>
</evidence>
<evidence type="ECO:0000259" key="1">
    <source>
        <dbReference type="Pfam" id="PF14065"/>
    </source>
</evidence>
<feature type="domain" description="Pvc16 N-terminal" evidence="1">
    <location>
        <begin position="7"/>
        <end position="188"/>
    </location>
</feature>
<dbReference type="Pfam" id="PF14065">
    <property type="entry name" value="Pvc16_N"/>
    <property type="match status" value="1"/>
</dbReference>
<evidence type="ECO:0000313" key="3">
    <source>
        <dbReference type="Proteomes" id="UP000094313"/>
    </source>
</evidence>
<dbReference type="InterPro" id="IPR025351">
    <property type="entry name" value="Pvc16_N"/>
</dbReference>
<accession>A0A1D7QMW4</accession>
<keyword evidence="3" id="KW-1185">Reference proteome</keyword>
<dbReference type="KEGG" id="psty:BFS30_24070"/>
<dbReference type="OrthoDB" id="7560784at2"/>
<gene>
    <name evidence="2" type="ORF">BFS30_24070</name>
</gene>
<dbReference type="Proteomes" id="UP000094313">
    <property type="component" value="Chromosome"/>
</dbReference>
<proteinExistence type="predicted"/>
<dbReference type="RefSeq" id="WP_069381631.1">
    <property type="nucleotide sequence ID" value="NZ_CP017141.1"/>
</dbReference>
<reference evidence="2 3" key="1">
    <citation type="submission" date="2016-08" db="EMBL/GenBank/DDBJ databases">
        <authorList>
            <person name="Seilhamer J.J."/>
        </authorList>
    </citation>
    <scope>NUCLEOTIDE SEQUENCE [LARGE SCALE GENOMIC DNA]</scope>
    <source>
        <strain evidence="2 3">DX4</strain>
    </source>
</reference>
<name>A0A1D7QMW4_9SPHI</name>
<protein>
    <recommendedName>
        <fullName evidence="1">Pvc16 N-terminal domain-containing protein</fullName>
    </recommendedName>
</protein>
<dbReference type="AlphaFoldDB" id="A0A1D7QMW4"/>
<organism evidence="2 3">
    <name type="scientific">Pedobacter steynii</name>
    <dbReference type="NCBI Taxonomy" id="430522"/>
    <lineage>
        <taxon>Bacteria</taxon>
        <taxon>Pseudomonadati</taxon>
        <taxon>Bacteroidota</taxon>
        <taxon>Sphingobacteriia</taxon>
        <taxon>Sphingobacteriales</taxon>
        <taxon>Sphingobacteriaceae</taxon>
        <taxon>Pedobacter</taxon>
    </lineage>
</organism>
<dbReference type="EMBL" id="CP017141">
    <property type="protein sequence ID" value="AOM79969.1"/>
    <property type="molecule type" value="Genomic_DNA"/>
</dbReference>
<sequence length="201" mass="21960">MIDKALQLLKSELTSYLIAKGDNAASVIIDNIGLSETASGAGLTDSIVISLVNIEEESTLKNQSPLKRFPSGTAIYENAPVYLNLYVLLSCNYFGDGYLLALKRLSSVIRFLQSKNSFATSTSSSGGSTDPNDLEELTFTMELYTLTFEQINHLWGSLGGRQVPFAMYKLRLVAISEHATVRTVPLIEEIETNISTLSGHN</sequence>